<name>A0A380IEP5_STRAI</name>
<sequence length="58" mass="6413">MNYKDKFIKLVLLSLLIFSSGVSLPRTKEKNGAIKYPSIVRIKERATDSSGLDVGKAD</sequence>
<accession>A0A380IEP5</accession>
<dbReference type="EMBL" id="UHEN01000001">
    <property type="protein sequence ID" value="SUN06803.1"/>
    <property type="molecule type" value="Genomic_DNA"/>
</dbReference>
<proteinExistence type="predicted"/>
<dbReference type="RefSeq" id="WP_158015153.1">
    <property type="nucleotide sequence ID" value="NZ_MSJL01000056.1"/>
</dbReference>
<evidence type="ECO:0000313" key="1">
    <source>
        <dbReference type="EMBL" id="SUN06803.1"/>
    </source>
</evidence>
<organism evidence="1 2">
    <name type="scientific">Streptococcus acidominimus</name>
    <dbReference type="NCBI Taxonomy" id="1326"/>
    <lineage>
        <taxon>Bacteria</taxon>
        <taxon>Bacillati</taxon>
        <taxon>Bacillota</taxon>
        <taxon>Bacilli</taxon>
        <taxon>Lactobacillales</taxon>
        <taxon>Streptococcaceae</taxon>
        <taxon>Streptococcus</taxon>
    </lineage>
</organism>
<reference evidence="1 2" key="1">
    <citation type="submission" date="2018-06" db="EMBL/GenBank/DDBJ databases">
        <authorList>
            <consortium name="Pathogen Informatics"/>
            <person name="Doyle S."/>
        </authorList>
    </citation>
    <scope>NUCLEOTIDE SEQUENCE [LARGE SCALE GENOMIC DNA]</scope>
    <source>
        <strain evidence="1 2">NCTC12957</strain>
    </source>
</reference>
<gene>
    <name evidence="1" type="ORF">NCTC12957_00825</name>
</gene>
<dbReference type="Proteomes" id="UP000255213">
    <property type="component" value="Unassembled WGS sequence"/>
</dbReference>
<evidence type="ECO:0000313" key="2">
    <source>
        <dbReference type="Proteomes" id="UP000255213"/>
    </source>
</evidence>
<dbReference type="AlphaFoldDB" id="A0A380IEP5"/>
<protein>
    <submittedName>
        <fullName evidence="1">Uncharacterized protein</fullName>
    </submittedName>
</protein>